<dbReference type="PANTHER" id="PTHR43151:SF1">
    <property type="entry name" value="SSR2333 PROTEIN"/>
    <property type="match status" value="1"/>
</dbReference>
<evidence type="ECO:0000313" key="3">
    <source>
        <dbReference type="EMBL" id="KYZ75641.1"/>
    </source>
</evidence>
<dbReference type="SUPFAM" id="SSF50037">
    <property type="entry name" value="C-terminal domain of transcriptional repressors"/>
    <property type="match status" value="1"/>
</dbReference>
<dbReference type="STRING" id="1794912.AXX12_10525"/>
<reference evidence="3 4" key="1">
    <citation type="submission" date="2016-02" db="EMBL/GenBank/DDBJ databases">
        <title>Anaerosporomusa subterraneum gen. nov., sp. nov., a spore-forming obligate anaerobe isolated from saprolite.</title>
        <authorList>
            <person name="Choi J.K."/>
            <person name="Shah M."/>
            <person name="Yee N."/>
        </authorList>
    </citation>
    <scope>NUCLEOTIDE SEQUENCE [LARGE SCALE GENOMIC DNA]</scope>
    <source>
        <strain evidence="3 4">RU4</strain>
    </source>
</reference>
<keyword evidence="4" id="KW-1185">Reference proteome</keyword>
<dbReference type="InterPro" id="IPR038157">
    <property type="entry name" value="FeoA_core_dom"/>
</dbReference>
<dbReference type="AlphaFoldDB" id="A0A154BP07"/>
<evidence type="ECO:0000259" key="2">
    <source>
        <dbReference type="SMART" id="SM00899"/>
    </source>
</evidence>
<dbReference type="PANTHER" id="PTHR43151">
    <property type="entry name" value="FEOA FAMILY PROTEIN"/>
    <property type="match status" value="1"/>
</dbReference>
<dbReference type="InterPro" id="IPR053184">
    <property type="entry name" value="FeoA-like"/>
</dbReference>
<organism evidence="3 4">
    <name type="scientific">Anaerosporomusa subterranea</name>
    <dbReference type="NCBI Taxonomy" id="1794912"/>
    <lineage>
        <taxon>Bacteria</taxon>
        <taxon>Bacillati</taxon>
        <taxon>Bacillota</taxon>
        <taxon>Negativicutes</taxon>
        <taxon>Acetonemataceae</taxon>
        <taxon>Anaerosporomusa</taxon>
    </lineage>
</organism>
<dbReference type="RefSeq" id="WP_066243164.1">
    <property type="nucleotide sequence ID" value="NZ_LSGP01000020.1"/>
</dbReference>
<dbReference type="InterPro" id="IPR007167">
    <property type="entry name" value="Fe-transptr_FeoA-like"/>
</dbReference>
<sequence>MPLSLMKTGEHCRVSAVQGPADVSRRLTNLGFTAGEPVTVVGKCGSAVIVCVRDCRIALDSGAACCICVSELN</sequence>
<dbReference type="InterPro" id="IPR008988">
    <property type="entry name" value="Transcriptional_repressor_C"/>
</dbReference>
<evidence type="ECO:0000313" key="4">
    <source>
        <dbReference type="Proteomes" id="UP000076268"/>
    </source>
</evidence>
<name>A0A154BP07_ANASB</name>
<gene>
    <name evidence="3" type="ORF">AXX12_10525</name>
</gene>
<keyword evidence="1" id="KW-0408">Iron</keyword>
<dbReference type="Gene3D" id="2.30.30.90">
    <property type="match status" value="1"/>
</dbReference>
<dbReference type="GO" id="GO:0046914">
    <property type="term" value="F:transition metal ion binding"/>
    <property type="evidence" value="ECO:0007669"/>
    <property type="project" value="InterPro"/>
</dbReference>
<dbReference type="EMBL" id="LSGP01000020">
    <property type="protein sequence ID" value="KYZ75641.1"/>
    <property type="molecule type" value="Genomic_DNA"/>
</dbReference>
<dbReference type="Pfam" id="PF04023">
    <property type="entry name" value="FeoA"/>
    <property type="match status" value="1"/>
</dbReference>
<dbReference type="Proteomes" id="UP000076268">
    <property type="component" value="Unassembled WGS sequence"/>
</dbReference>
<feature type="domain" description="Ferrous iron transporter FeoA-like" evidence="2">
    <location>
        <begin position="1"/>
        <end position="71"/>
    </location>
</feature>
<accession>A0A154BP07</accession>
<protein>
    <recommendedName>
        <fullName evidence="2">Ferrous iron transporter FeoA-like domain-containing protein</fullName>
    </recommendedName>
</protein>
<proteinExistence type="predicted"/>
<evidence type="ECO:0000256" key="1">
    <source>
        <dbReference type="ARBA" id="ARBA00023004"/>
    </source>
</evidence>
<comment type="caution">
    <text evidence="3">The sequence shown here is derived from an EMBL/GenBank/DDBJ whole genome shotgun (WGS) entry which is preliminary data.</text>
</comment>
<dbReference type="SMART" id="SM00899">
    <property type="entry name" value="FeoA"/>
    <property type="match status" value="1"/>
</dbReference>